<gene>
    <name evidence="2" type="ORF">Pfra01_001335700</name>
</gene>
<accession>A0A9W7CSW7</accession>
<reference evidence="2" key="1">
    <citation type="submission" date="2023-04" db="EMBL/GenBank/DDBJ databases">
        <title>Phytophthora fragariaefolia NBRC 109709.</title>
        <authorList>
            <person name="Ichikawa N."/>
            <person name="Sato H."/>
            <person name="Tonouchi N."/>
        </authorList>
    </citation>
    <scope>NUCLEOTIDE SEQUENCE</scope>
    <source>
        <strain evidence="2">NBRC 109709</strain>
    </source>
</reference>
<keyword evidence="3" id="KW-1185">Reference proteome</keyword>
<organism evidence="2 3">
    <name type="scientific">Phytophthora fragariaefolia</name>
    <dbReference type="NCBI Taxonomy" id="1490495"/>
    <lineage>
        <taxon>Eukaryota</taxon>
        <taxon>Sar</taxon>
        <taxon>Stramenopiles</taxon>
        <taxon>Oomycota</taxon>
        <taxon>Peronosporomycetes</taxon>
        <taxon>Peronosporales</taxon>
        <taxon>Peronosporaceae</taxon>
        <taxon>Phytophthora</taxon>
    </lineage>
</organism>
<protein>
    <submittedName>
        <fullName evidence="2">Unnamed protein product</fullName>
    </submittedName>
</protein>
<evidence type="ECO:0000313" key="2">
    <source>
        <dbReference type="EMBL" id="GMF41764.1"/>
    </source>
</evidence>
<dbReference type="Proteomes" id="UP001165121">
    <property type="component" value="Unassembled WGS sequence"/>
</dbReference>
<proteinExistence type="predicted"/>
<dbReference type="EMBL" id="BSXT01001373">
    <property type="protein sequence ID" value="GMF41764.1"/>
    <property type="molecule type" value="Genomic_DNA"/>
</dbReference>
<dbReference type="AlphaFoldDB" id="A0A9W7CSW7"/>
<sequence>MQERAELNTVAAKLSAAEKLLRVVVAAAKVAEVVAELLLAVTAAVGASPRPMHQPLDRWWHAGGAAAGRGRGRLAEANSAAARSVVASLESEDDTDVMVMEAAAGGRGRGLGRGGRGSRGGGRQPGLESGSAGVETCQRMHPSTPRIPPPLLLQHVYIGKFVAFSPAREPWMNKKSYRPAGTAYIVGRVCRPAKKVKGKFQIRWIDTEFQSSIENISVGTVQLGIDNYRELTKSDASHDWQGLLECDESEQIQIDDEHELEEA</sequence>
<feature type="compositionally biased region" description="Gly residues" evidence="1">
    <location>
        <begin position="105"/>
        <end position="124"/>
    </location>
</feature>
<comment type="caution">
    <text evidence="2">The sequence shown here is derived from an EMBL/GenBank/DDBJ whole genome shotgun (WGS) entry which is preliminary data.</text>
</comment>
<name>A0A9W7CSW7_9STRA</name>
<evidence type="ECO:0000256" key="1">
    <source>
        <dbReference type="SAM" id="MobiDB-lite"/>
    </source>
</evidence>
<evidence type="ECO:0000313" key="3">
    <source>
        <dbReference type="Proteomes" id="UP001165121"/>
    </source>
</evidence>
<feature type="region of interest" description="Disordered" evidence="1">
    <location>
        <begin position="105"/>
        <end position="145"/>
    </location>
</feature>
<dbReference type="OrthoDB" id="117697at2759"/>